<feature type="region of interest" description="Disordered" evidence="3">
    <location>
        <begin position="137"/>
        <end position="169"/>
    </location>
</feature>
<feature type="compositionally biased region" description="Low complexity" evidence="3">
    <location>
        <begin position="159"/>
        <end position="168"/>
    </location>
</feature>
<dbReference type="EMBL" id="CAWUHD010000081">
    <property type="protein sequence ID" value="CAK7228799.1"/>
    <property type="molecule type" value="Genomic_DNA"/>
</dbReference>
<dbReference type="PANTHER" id="PTHR31001:SF85">
    <property type="entry name" value="ZN(II)2CYS6 TRANSCRIPTION FACTOR (EUROFUNG)"/>
    <property type="match status" value="1"/>
</dbReference>
<feature type="region of interest" description="Disordered" evidence="3">
    <location>
        <begin position="72"/>
        <end position="110"/>
    </location>
</feature>
<feature type="region of interest" description="Disordered" evidence="3">
    <location>
        <begin position="1"/>
        <end position="22"/>
    </location>
</feature>
<evidence type="ECO:0000256" key="2">
    <source>
        <dbReference type="ARBA" id="ARBA00023242"/>
    </source>
</evidence>
<feature type="compositionally biased region" description="Basic and acidic residues" evidence="3">
    <location>
        <begin position="508"/>
        <end position="517"/>
    </location>
</feature>
<keyword evidence="2" id="KW-0539">Nucleus</keyword>
<dbReference type="InterPro" id="IPR050613">
    <property type="entry name" value="Sec_Metabolite_Reg"/>
</dbReference>
<keyword evidence="6" id="KW-1185">Reference proteome</keyword>
<organism evidence="5 6">
    <name type="scientific">Sporothrix eucalyptigena</name>
    <dbReference type="NCBI Taxonomy" id="1812306"/>
    <lineage>
        <taxon>Eukaryota</taxon>
        <taxon>Fungi</taxon>
        <taxon>Dikarya</taxon>
        <taxon>Ascomycota</taxon>
        <taxon>Pezizomycotina</taxon>
        <taxon>Sordariomycetes</taxon>
        <taxon>Sordariomycetidae</taxon>
        <taxon>Ophiostomatales</taxon>
        <taxon>Ophiostomataceae</taxon>
        <taxon>Sporothrix</taxon>
    </lineage>
</organism>
<feature type="region of interest" description="Disordered" evidence="3">
    <location>
        <begin position="508"/>
        <end position="538"/>
    </location>
</feature>
<comment type="caution">
    <text evidence="5">The sequence shown here is derived from an EMBL/GenBank/DDBJ whole genome shotgun (WGS) entry which is preliminary data.</text>
</comment>
<evidence type="ECO:0000259" key="4">
    <source>
        <dbReference type="SMART" id="SM00906"/>
    </source>
</evidence>
<feature type="domain" description="Xylanolytic transcriptional activator regulatory" evidence="4">
    <location>
        <begin position="392"/>
        <end position="464"/>
    </location>
</feature>
<dbReference type="Proteomes" id="UP001642482">
    <property type="component" value="Unassembled WGS sequence"/>
</dbReference>
<dbReference type="Pfam" id="PF04082">
    <property type="entry name" value="Fungal_trans"/>
    <property type="match status" value="1"/>
</dbReference>
<accession>A0ABP0C9U2</accession>
<sequence>MLSQLSPASIGTPPPQRRKRRTAELISVSIPIPSAEASAAANQALLDKLHAHEARLRRAGLAFEAFDHKLLGSTSSHNRGRDHDDDRNDHRDSRYDNPHNDAAHDLSRTDRPLAQAKDDILAHGGRSAEDGLTSRFISGASTTAGPSTAGPSTNSVGRSGAAGSGQAQTGLFPRQRGVLISEFGGKRYYEHALIGLLGQQYKQGPPLGWSHQPVHSDTVLPSLVAGLAPAPPQDRPKFQHPPAASVLQYWTIFKDNVHPLTMVIHAPTVEQMMIAGSQGGTSSLWPSSATAATATVAGVEPSADSSKQELLLPRSSDALKFAIYACAVASLKDSECQQIFGESQASLLSVMQSATGYALMDCSFLRLPDLDLLRAFVLLLTSLLHTTNSPSLWVMLGTAIRLAQSHGLHRDGTTLGLSPFETAMRRRLWWYIVSLDARVTEIMGSETCLLRSANTRLPSNVNDAVLHPGMPTLPVDGPGASDMMFCLIEYEIVRFLQRRDPRINQHGADEVLRDASPKADGTGPSGPGSSTPRRPLTVPDLEDYLEDKFLRFCDPVLPLHLLTTATARSHVCKLRQMAHRGRAQVQTRNGNSSGNGGTNEIGDYAAAAFDPLAEQANNKRILAAAARTVSYDNLIHSSPSLAGFLWHVHYWFPWGSPIFILKILASLRTPDEWDDDVQAAWHQIEKLHTHHPEFSAFDVDKPECLVIGDLTLKAWTVREAVFNATVGQSASSGGKGNDSSGGRGTGVGSGGARTGEERSQSVPPLIANLQARHRIGGALYPRHANQQHHHTQQQQHQHAMPDMGVASAVGGNLDDMVASFSSAASFAAAATVAAATYRPGLGGAAGPRLVESPFMGIDWSGWDVTRMY</sequence>
<feature type="compositionally biased region" description="Polar residues" evidence="3">
    <location>
        <begin position="137"/>
        <end position="157"/>
    </location>
</feature>
<name>A0ABP0C9U2_9PEZI</name>
<dbReference type="InterPro" id="IPR007219">
    <property type="entry name" value="XnlR_reg_dom"/>
</dbReference>
<evidence type="ECO:0000256" key="1">
    <source>
        <dbReference type="ARBA" id="ARBA00004123"/>
    </source>
</evidence>
<dbReference type="SMART" id="SM00906">
    <property type="entry name" value="Fungal_trans"/>
    <property type="match status" value="1"/>
</dbReference>
<feature type="region of interest" description="Disordered" evidence="3">
    <location>
        <begin position="727"/>
        <end position="762"/>
    </location>
</feature>
<proteinExistence type="predicted"/>
<gene>
    <name evidence="5" type="ORF">SEUCBS140593_007033</name>
</gene>
<dbReference type="CDD" id="cd12148">
    <property type="entry name" value="fungal_TF_MHR"/>
    <property type="match status" value="1"/>
</dbReference>
<evidence type="ECO:0000313" key="6">
    <source>
        <dbReference type="Proteomes" id="UP001642482"/>
    </source>
</evidence>
<feature type="compositionally biased region" description="Basic and acidic residues" evidence="3">
    <location>
        <begin position="79"/>
        <end position="110"/>
    </location>
</feature>
<dbReference type="PANTHER" id="PTHR31001">
    <property type="entry name" value="UNCHARACTERIZED TRANSCRIPTIONAL REGULATORY PROTEIN"/>
    <property type="match status" value="1"/>
</dbReference>
<comment type="subcellular location">
    <subcellularLocation>
        <location evidence="1">Nucleus</location>
    </subcellularLocation>
</comment>
<evidence type="ECO:0000313" key="5">
    <source>
        <dbReference type="EMBL" id="CAK7228799.1"/>
    </source>
</evidence>
<feature type="compositionally biased region" description="Gly residues" evidence="3">
    <location>
        <begin position="733"/>
        <end position="753"/>
    </location>
</feature>
<evidence type="ECO:0000256" key="3">
    <source>
        <dbReference type="SAM" id="MobiDB-lite"/>
    </source>
</evidence>
<reference evidence="5 6" key="1">
    <citation type="submission" date="2024-01" db="EMBL/GenBank/DDBJ databases">
        <authorList>
            <person name="Allen C."/>
            <person name="Tagirdzhanova G."/>
        </authorList>
    </citation>
    <scope>NUCLEOTIDE SEQUENCE [LARGE SCALE GENOMIC DNA]</scope>
</reference>
<protein>
    <recommendedName>
        <fullName evidence="4">Xylanolytic transcriptional activator regulatory domain-containing protein</fullName>
    </recommendedName>
</protein>